<sequence>MDFNTLEQNLQQNKDVDKKAFCELIFPQVSRTFAVNVVRLPQPLQFHVLVAYLLCRIADTIEDNAKLPAQRKKELLDDFAKLVTEEQWSTMYGDFEKQCRDEVLGEEVDITLLHHSKYVLQCFWEFPKTVRDNIRKWVQEMAHGMGEYATRKQTSTVTFLQSVDDLEKYCYYVAGTVGHLLNGLFAHHYSCISSKKYAFMEKKATSFGLGLQLTNIIKDSIVDYQRGWCYLPGDLLQELSLTDGRLLDNSCRGNAYKLMHTIIQRAKEHLDNALLYSCALPKRAMKVRVFCFLPLMMAIKTLEQAAANEQLFDKDNPVKISRGDVLDIVKYTRLNVWSNFRMIRWYKRVEKSLTTKLAKNCL</sequence>
<dbReference type="Proteomes" id="UP000326354">
    <property type="component" value="Chromosome"/>
</dbReference>
<dbReference type="Pfam" id="PF00494">
    <property type="entry name" value="SQS_PSY"/>
    <property type="match status" value="1"/>
</dbReference>
<dbReference type="PANTHER" id="PTHR11626:SF2">
    <property type="entry name" value="SQUALENE SYNTHASE"/>
    <property type="match status" value="1"/>
</dbReference>
<dbReference type="GO" id="GO:0051996">
    <property type="term" value="F:squalene synthase [NAD(P)H] activity"/>
    <property type="evidence" value="ECO:0007669"/>
    <property type="project" value="InterPro"/>
</dbReference>
<gene>
    <name evidence="2" type="ORF">UABAM_06690</name>
</gene>
<dbReference type="SFLD" id="SFLDS00005">
    <property type="entry name" value="Isoprenoid_Synthase_Type_I"/>
    <property type="match status" value="1"/>
</dbReference>
<accession>A0A5S9F7Z7</accession>
<dbReference type="KEGG" id="uam:UABAM_06690"/>
<dbReference type="InterPro" id="IPR019845">
    <property type="entry name" value="Squalene/phytoene_synthase_CS"/>
</dbReference>
<dbReference type="InterPro" id="IPR008949">
    <property type="entry name" value="Isoprenoid_synthase_dom_sf"/>
</dbReference>
<evidence type="ECO:0000313" key="2">
    <source>
        <dbReference type="EMBL" id="BBM88269.1"/>
    </source>
</evidence>
<dbReference type="SUPFAM" id="SSF48576">
    <property type="entry name" value="Terpenoid synthases"/>
    <property type="match status" value="1"/>
</dbReference>
<organism evidence="2 3">
    <name type="scientific">Uabimicrobium amorphum</name>
    <dbReference type="NCBI Taxonomy" id="2596890"/>
    <lineage>
        <taxon>Bacteria</taxon>
        <taxon>Pseudomonadati</taxon>
        <taxon>Planctomycetota</taxon>
        <taxon>Candidatus Uabimicrobiia</taxon>
        <taxon>Candidatus Uabimicrobiales</taxon>
        <taxon>Candidatus Uabimicrobiaceae</taxon>
        <taxon>Candidatus Uabimicrobium</taxon>
    </lineage>
</organism>
<evidence type="ECO:0000256" key="1">
    <source>
        <dbReference type="ARBA" id="ARBA00022679"/>
    </source>
</evidence>
<name>A0A5S9F7Z7_UABAM</name>
<dbReference type="InterPro" id="IPR002060">
    <property type="entry name" value="Squ/phyt_synthse"/>
</dbReference>
<keyword evidence="1 2" id="KW-0808">Transferase</keyword>
<dbReference type="AlphaFoldDB" id="A0A5S9F7Z7"/>
<dbReference type="GO" id="GO:0045338">
    <property type="term" value="P:farnesyl diphosphate metabolic process"/>
    <property type="evidence" value="ECO:0007669"/>
    <property type="project" value="InterPro"/>
</dbReference>
<dbReference type="RefSeq" id="WP_152021887.1">
    <property type="nucleotide sequence ID" value="NZ_AP019860.1"/>
</dbReference>
<dbReference type="EMBL" id="AP019860">
    <property type="protein sequence ID" value="BBM88269.1"/>
    <property type="molecule type" value="Genomic_DNA"/>
</dbReference>
<dbReference type="PANTHER" id="PTHR11626">
    <property type="entry name" value="FARNESYL-DIPHOSPHATE FARNESYLTRANSFERASE"/>
    <property type="match status" value="1"/>
</dbReference>
<dbReference type="Gene3D" id="1.10.600.10">
    <property type="entry name" value="Farnesyl Diphosphate Synthase"/>
    <property type="match status" value="1"/>
</dbReference>
<keyword evidence="3" id="KW-1185">Reference proteome</keyword>
<dbReference type="PROSITE" id="PS01044">
    <property type="entry name" value="SQUALEN_PHYTOEN_SYN_1"/>
    <property type="match status" value="1"/>
</dbReference>
<protein>
    <submittedName>
        <fullName evidence="2">Farnesyl-diphosphate farnesyltransferase</fullName>
    </submittedName>
</protein>
<reference evidence="2 3" key="1">
    <citation type="submission" date="2019-08" db="EMBL/GenBank/DDBJ databases">
        <title>Complete genome sequence of Candidatus Uab amorphum.</title>
        <authorList>
            <person name="Shiratori T."/>
            <person name="Suzuki S."/>
            <person name="Kakizawa Y."/>
            <person name="Ishida K."/>
        </authorList>
    </citation>
    <scope>NUCLEOTIDE SEQUENCE [LARGE SCALE GENOMIC DNA]</scope>
    <source>
        <strain evidence="2 3">SRT547</strain>
    </source>
</reference>
<evidence type="ECO:0000313" key="3">
    <source>
        <dbReference type="Proteomes" id="UP000326354"/>
    </source>
</evidence>
<proteinExistence type="predicted"/>
<dbReference type="SFLD" id="SFLDG01018">
    <property type="entry name" value="Squalene/Phytoene_Synthase_Lik"/>
    <property type="match status" value="1"/>
</dbReference>
<dbReference type="OrthoDB" id="9787280at2"/>
<dbReference type="InterPro" id="IPR044844">
    <property type="entry name" value="Trans_IPPS_euk-type"/>
</dbReference>